<dbReference type="Proteomes" id="UP000005636">
    <property type="component" value="Chromosome"/>
</dbReference>
<proteinExistence type="predicted"/>
<evidence type="ECO:0000313" key="1">
    <source>
        <dbReference type="EMBL" id="AEV17856.1"/>
    </source>
</evidence>
<name>A0ABM5ME28_GEOTH</name>
<sequence length="39" mass="4605">MISWFYYITEGTKWSTIFLKKIKNKKQKTVKPLFPVPGG</sequence>
<dbReference type="EMBL" id="CP003125">
    <property type="protein sequence ID" value="AEV17856.1"/>
    <property type="molecule type" value="Genomic_DNA"/>
</dbReference>
<organism evidence="1 2">
    <name type="scientific">Geobacillus thermoleovorans CCB_US3_UF5</name>
    <dbReference type="NCBI Taxonomy" id="1111068"/>
    <lineage>
        <taxon>Bacteria</taxon>
        <taxon>Bacillati</taxon>
        <taxon>Bacillota</taxon>
        <taxon>Bacilli</taxon>
        <taxon>Bacillales</taxon>
        <taxon>Anoxybacillaceae</taxon>
        <taxon>Geobacillus</taxon>
        <taxon>Geobacillus thermoleovorans group</taxon>
    </lineage>
</organism>
<keyword evidence="2" id="KW-1185">Reference proteome</keyword>
<gene>
    <name evidence="1" type="ORF">GTCCBUS3UF5_5330</name>
</gene>
<reference evidence="1 2" key="1">
    <citation type="submission" date="2011-11" db="EMBL/GenBank/DDBJ databases">
        <title>Complete genome sequence of thermophilic Geobacillus thermoleovorans CCB_US3_UF5.</title>
        <authorList>
            <person name="Muhd Sakaff M.K.L."/>
            <person name="Abdul Rahman A.Y."/>
            <person name="Saito J.A."/>
            <person name="Hou S."/>
            <person name="Alam M."/>
        </authorList>
    </citation>
    <scope>NUCLEOTIDE SEQUENCE [LARGE SCALE GENOMIC DNA]</scope>
    <source>
        <strain evidence="1 2">CCB_US3_UF5</strain>
    </source>
</reference>
<evidence type="ECO:0000313" key="2">
    <source>
        <dbReference type="Proteomes" id="UP000005636"/>
    </source>
</evidence>
<protein>
    <submittedName>
        <fullName evidence="1">Uncharacterized protein</fullName>
    </submittedName>
</protein>
<accession>A0ABM5ME28</accession>